<keyword evidence="3" id="KW-1185">Reference proteome</keyword>
<dbReference type="EMBL" id="UZAN01043295">
    <property type="protein sequence ID" value="VDP77993.1"/>
    <property type="molecule type" value="Genomic_DNA"/>
</dbReference>
<evidence type="ECO:0000313" key="3">
    <source>
        <dbReference type="Proteomes" id="UP000272942"/>
    </source>
</evidence>
<proteinExistence type="predicted"/>
<reference evidence="4" key="1">
    <citation type="submission" date="2016-06" db="UniProtKB">
        <authorList>
            <consortium name="WormBaseParasite"/>
        </authorList>
    </citation>
    <scope>IDENTIFICATION</scope>
</reference>
<dbReference type="Proteomes" id="UP000272942">
    <property type="component" value="Unassembled WGS sequence"/>
</dbReference>
<feature type="transmembrane region" description="Helical" evidence="1">
    <location>
        <begin position="59"/>
        <end position="83"/>
    </location>
</feature>
<keyword evidence="1" id="KW-0472">Membrane</keyword>
<reference evidence="2 3" key="2">
    <citation type="submission" date="2018-11" db="EMBL/GenBank/DDBJ databases">
        <authorList>
            <consortium name="Pathogen Informatics"/>
        </authorList>
    </citation>
    <scope>NUCLEOTIDE SEQUENCE [LARGE SCALE GENOMIC DNA]</scope>
    <source>
        <strain evidence="2 3">Egypt</strain>
    </source>
</reference>
<gene>
    <name evidence="2" type="ORF">ECPE_LOCUS6300</name>
</gene>
<sequence>MEPYGAYGSDSWTSKALAPVINTTILLSCVAWIVIFIFRKRQRSRHSRARIARSRANRILSVPLKATIIVTGLILTVLLVFSITAASTVRRTVFRGSRYNITSRGPSTSRLNRRNPHGSVAHPDEAGVHLLSKVSGNTLILSSVTLGLILLVWILQYMTLIMLNLYRNCMPLDDPHGM</sequence>
<feature type="transmembrane region" description="Helical" evidence="1">
    <location>
        <begin position="139"/>
        <end position="163"/>
    </location>
</feature>
<keyword evidence="1" id="KW-0812">Transmembrane</keyword>
<protein>
    <submittedName>
        <fullName evidence="4">G_PROTEIN_RECEP_F1_2 domain-containing protein</fullName>
    </submittedName>
</protein>
<accession>A0A183AH65</accession>
<evidence type="ECO:0000313" key="2">
    <source>
        <dbReference type="EMBL" id="VDP77993.1"/>
    </source>
</evidence>
<evidence type="ECO:0000256" key="1">
    <source>
        <dbReference type="SAM" id="Phobius"/>
    </source>
</evidence>
<evidence type="ECO:0000313" key="4">
    <source>
        <dbReference type="WBParaSite" id="ECPE_0000631301-mRNA-1"/>
    </source>
</evidence>
<organism evidence="4">
    <name type="scientific">Echinostoma caproni</name>
    <dbReference type="NCBI Taxonomy" id="27848"/>
    <lineage>
        <taxon>Eukaryota</taxon>
        <taxon>Metazoa</taxon>
        <taxon>Spiralia</taxon>
        <taxon>Lophotrochozoa</taxon>
        <taxon>Platyhelminthes</taxon>
        <taxon>Trematoda</taxon>
        <taxon>Digenea</taxon>
        <taxon>Plagiorchiida</taxon>
        <taxon>Echinostomata</taxon>
        <taxon>Echinostomatoidea</taxon>
        <taxon>Echinostomatidae</taxon>
        <taxon>Echinostoma</taxon>
    </lineage>
</organism>
<feature type="transmembrane region" description="Helical" evidence="1">
    <location>
        <begin position="20"/>
        <end position="38"/>
    </location>
</feature>
<dbReference type="AlphaFoldDB" id="A0A183AH65"/>
<name>A0A183AH65_9TREM</name>
<dbReference type="WBParaSite" id="ECPE_0000631301-mRNA-1">
    <property type="protein sequence ID" value="ECPE_0000631301-mRNA-1"/>
    <property type="gene ID" value="ECPE_0000631301"/>
</dbReference>
<keyword evidence="1" id="KW-1133">Transmembrane helix</keyword>